<dbReference type="EMBL" id="JAWQEG010003058">
    <property type="protein sequence ID" value="KAK3868242.1"/>
    <property type="molecule type" value="Genomic_DNA"/>
</dbReference>
<dbReference type="AlphaFoldDB" id="A0AAE1F6T1"/>
<feature type="compositionally biased region" description="Low complexity" evidence="1">
    <location>
        <begin position="292"/>
        <end position="303"/>
    </location>
</feature>
<accession>A0AAE1F6T1</accession>
<proteinExistence type="predicted"/>
<feature type="compositionally biased region" description="Low complexity" evidence="1">
    <location>
        <begin position="247"/>
        <end position="265"/>
    </location>
</feature>
<feature type="compositionally biased region" description="Low complexity" evidence="1">
    <location>
        <begin position="98"/>
        <end position="109"/>
    </location>
</feature>
<feature type="region of interest" description="Disordered" evidence="1">
    <location>
        <begin position="141"/>
        <end position="191"/>
    </location>
</feature>
<feature type="compositionally biased region" description="Polar residues" evidence="1">
    <location>
        <begin position="141"/>
        <end position="157"/>
    </location>
</feature>
<dbReference type="Proteomes" id="UP001286313">
    <property type="component" value="Unassembled WGS sequence"/>
</dbReference>
<sequence>MSGKATHGSFFTVGLVSTPAPQHLTTSTTTTTSNTYTGTFTTTPLRHLASMSSGYNLPPSLSYTPSAATLAPTAVCPATPPPTNTTTPPPLTPPPSSLTPGLPLSSTSPYASSSAFSATRYAPPTSTTQYVPSASLATNSKVSFPSLSPTVNPSTLSSPPPFPRYGTGGNTFVSKLSSTSNTRPGANTNTNLTRSNLVTTITTHGPTVTTYTTYNPAINKFTTHTPNTTASTSFLKYRPFASYRSPTSATNGAATAANTNTNTTSVDSHYPHHYHHHTQQIYTLSPHLPDQSSEPSTSSTPPEIKSNYPPPPKVTLASTATALRPSPAWPLRVTLGQSDGYDNLNLDLGEDEGPPRSQVRTHMTKEQFLALPQPDLELLETGERGLGPSFDILQSQGYILLCLLYLWMFRFWSARRGFPSGQERLEERRRGGVWGISLFPTSSSTTYTTTYTTTTLAGATTETQGNGVVTTTTATTTGAYCNQVSGEPEEEEGGGGGVWTVEGTDQSLQHHTSPLLQDTSNSPADGGRRSNNLTPPLSHPDASDSSFALHDVPLRGQ</sequence>
<protein>
    <submittedName>
        <fullName evidence="2">Uncharacterized protein</fullName>
    </submittedName>
</protein>
<feature type="region of interest" description="Disordered" evidence="1">
    <location>
        <begin position="482"/>
        <end position="557"/>
    </location>
</feature>
<feature type="compositionally biased region" description="Polar residues" evidence="1">
    <location>
        <begin position="503"/>
        <end position="535"/>
    </location>
</feature>
<keyword evidence="3" id="KW-1185">Reference proteome</keyword>
<evidence type="ECO:0000313" key="3">
    <source>
        <dbReference type="Proteomes" id="UP001286313"/>
    </source>
</evidence>
<evidence type="ECO:0000313" key="2">
    <source>
        <dbReference type="EMBL" id="KAK3868242.1"/>
    </source>
</evidence>
<feature type="compositionally biased region" description="Pro residues" evidence="1">
    <location>
        <begin position="78"/>
        <end position="97"/>
    </location>
</feature>
<feature type="compositionally biased region" description="Polar residues" evidence="1">
    <location>
        <begin position="170"/>
        <end position="191"/>
    </location>
</feature>
<gene>
    <name evidence="2" type="ORF">Pcinc_026353</name>
</gene>
<feature type="region of interest" description="Disordered" evidence="1">
    <location>
        <begin position="74"/>
        <end position="109"/>
    </location>
</feature>
<comment type="caution">
    <text evidence="2">The sequence shown here is derived from an EMBL/GenBank/DDBJ whole genome shotgun (WGS) entry which is preliminary data.</text>
</comment>
<feature type="region of interest" description="Disordered" evidence="1">
    <location>
        <begin position="245"/>
        <end position="316"/>
    </location>
</feature>
<reference evidence="2" key="1">
    <citation type="submission" date="2023-10" db="EMBL/GenBank/DDBJ databases">
        <title>Genome assemblies of two species of porcelain crab, Petrolisthes cinctipes and Petrolisthes manimaculis (Anomura: Porcellanidae).</title>
        <authorList>
            <person name="Angst P."/>
        </authorList>
    </citation>
    <scope>NUCLEOTIDE SEQUENCE</scope>
    <source>
        <strain evidence="2">PB745_01</strain>
        <tissue evidence="2">Gill</tissue>
    </source>
</reference>
<name>A0AAE1F6T1_PETCI</name>
<organism evidence="2 3">
    <name type="scientific">Petrolisthes cinctipes</name>
    <name type="common">Flat porcelain crab</name>
    <dbReference type="NCBI Taxonomy" id="88211"/>
    <lineage>
        <taxon>Eukaryota</taxon>
        <taxon>Metazoa</taxon>
        <taxon>Ecdysozoa</taxon>
        <taxon>Arthropoda</taxon>
        <taxon>Crustacea</taxon>
        <taxon>Multicrustacea</taxon>
        <taxon>Malacostraca</taxon>
        <taxon>Eumalacostraca</taxon>
        <taxon>Eucarida</taxon>
        <taxon>Decapoda</taxon>
        <taxon>Pleocyemata</taxon>
        <taxon>Anomura</taxon>
        <taxon>Galatheoidea</taxon>
        <taxon>Porcellanidae</taxon>
        <taxon>Petrolisthes</taxon>
    </lineage>
</organism>
<evidence type="ECO:0000256" key="1">
    <source>
        <dbReference type="SAM" id="MobiDB-lite"/>
    </source>
</evidence>